<feature type="transmembrane region" description="Helical" evidence="1">
    <location>
        <begin position="12"/>
        <end position="30"/>
    </location>
</feature>
<evidence type="ECO:0000313" key="3">
    <source>
        <dbReference type="Proteomes" id="UP000005167"/>
    </source>
</evidence>
<proteinExistence type="predicted"/>
<dbReference type="EMBL" id="AFZB01000002">
    <property type="protein sequence ID" value="EGW55806.1"/>
    <property type="molecule type" value="Genomic_DNA"/>
</dbReference>
<evidence type="ECO:0000256" key="1">
    <source>
        <dbReference type="SAM" id="Phobius"/>
    </source>
</evidence>
<sequence>MAAPLMGGRKRWLLWGVLIAASLLLGWMAWSTARQLSGRG</sequence>
<evidence type="ECO:0000313" key="2">
    <source>
        <dbReference type="EMBL" id="EGW55806.1"/>
    </source>
</evidence>
<keyword evidence="1" id="KW-1133">Transmembrane helix</keyword>
<keyword evidence="3" id="KW-1185">Reference proteome</keyword>
<name>G2FBX5_9GAMM</name>
<protein>
    <submittedName>
        <fullName evidence="2">Uncharacterized protein</fullName>
    </submittedName>
</protein>
<dbReference type="AlphaFoldDB" id="G2FBX5"/>
<keyword evidence="1" id="KW-0812">Transmembrane</keyword>
<organism evidence="2 3">
    <name type="scientific">endosymbiont of Tevnia jerichonana</name>
    <name type="common">vent Tica</name>
    <dbReference type="NCBI Taxonomy" id="1049564"/>
    <lineage>
        <taxon>Bacteria</taxon>
        <taxon>Pseudomonadati</taxon>
        <taxon>Pseudomonadota</taxon>
        <taxon>Gammaproteobacteria</taxon>
        <taxon>sulfur-oxidizing symbionts</taxon>
    </lineage>
</organism>
<comment type="caution">
    <text evidence="2">The sequence shown here is derived from an EMBL/GenBank/DDBJ whole genome shotgun (WGS) entry which is preliminary data.</text>
</comment>
<accession>G2FBX5</accession>
<keyword evidence="1" id="KW-0472">Membrane</keyword>
<gene>
    <name evidence="2" type="ORF">TevJSym_ab01590</name>
</gene>
<reference evidence="2 3" key="1">
    <citation type="journal article" date="2011" name="ISME J.">
        <title>The endosymbionts of the deep-sea tubeworms Riftia pachyptila and Tevnia jerichonana share an identical physiology as revealed by proteogenomic analyses.</title>
        <authorList>
            <person name="Gardebrecht A."/>
            <person name="Markert S."/>
            <person name="Felbeck H."/>
            <person name="Thuermer A."/>
            <person name="Albrecht D."/>
            <person name="Wollherr A."/>
            <person name="Kabisch J."/>
            <person name="Lehmann R."/>
            <person name="Daniel R."/>
            <person name="Liesegang H."/>
            <person name="Hecker M."/>
            <person name="Sievert S.M."/>
            <person name="Schweder T."/>
        </authorList>
    </citation>
    <scope>NUCLEOTIDE SEQUENCE [LARGE SCALE GENOMIC DNA]</scope>
</reference>
<dbReference type="Proteomes" id="UP000005167">
    <property type="component" value="Unassembled WGS sequence"/>
</dbReference>